<comment type="caution">
    <text evidence="1">The sequence shown here is derived from an EMBL/GenBank/DDBJ whole genome shotgun (WGS) entry which is preliminary data.</text>
</comment>
<accession>A0AAW2G437</accession>
<sequence length="109" mass="12421">MRESACRVPRRPRVLCVYFYTDGKMCAEHARSRTQGPRRGTSYATYGSARTYVHIDGQAQLIWLPQGSPSWPFTYLCYDSASFDLIDGIAINLRISRGATTERDIRAHM</sequence>
<gene>
    <name evidence="1" type="ORF">PUN28_008512</name>
</gene>
<keyword evidence="2" id="KW-1185">Reference proteome</keyword>
<dbReference type="Proteomes" id="UP001430953">
    <property type="component" value="Unassembled WGS sequence"/>
</dbReference>
<name>A0AAW2G437_9HYME</name>
<organism evidence="1 2">
    <name type="scientific">Cardiocondyla obscurior</name>
    <dbReference type="NCBI Taxonomy" id="286306"/>
    <lineage>
        <taxon>Eukaryota</taxon>
        <taxon>Metazoa</taxon>
        <taxon>Ecdysozoa</taxon>
        <taxon>Arthropoda</taxon>
        <taxon>Hexapoda</taxon>
        <taxon>Insecta</taxon>
        <taxon>Pterygota</taxon>
        <taxon>Neoptera</taxon>
        <taxon>Endopterygota</taxon>
        <taxon>Hymenoptera</taxon>
        <taxon>Apocrita</taxon>
        <taxon>Aculeata</taxon>
        <taxon>Formicoidea</taxon>
        <taxon>Formicidae</taxon>
        <taxon>Myrmicinae</taxon>
        <taxon>Cardiocondyla</taxon>
    </lineage>
</organism>
<evidence type="ECO:0000313" key="1">
    <source>
        <dbReference type="EMBL" id="KAL0120882.1"/>
    </source>
</evidence>
<dbReference type="EMBL" id="JADYXP020000007">
    <property type="protein sequence ID" value="KAL0120882.1"/>
    <property type="molecule type" value="Genomic_DNA"/>
</dbReference>
<protein>
    <submittedName>
        <fullName evidence="1">Uncharacterized protein</fullName>
    </submittedName>
</protein>
<dbReference type="AlphaFoldDB" id="A0AAW2G437"/>
<proteinExistence type="predicted"/>
<evidence type="ECO:0000313" key="2">
    <source>
        <dbReference type="Proteomes" id="UP001430953"/>
    </source>
</evidence>
<reference evidence="1 2" key="1">
    <citation type="submission" date="2023-03" db="EMBL/GenBank/DDBJ databases">
        <title>High recombination rates correlate with genetic variation in Cardiocondyla obscurior ants.</title>
        <authorList>
            <person name="Errbii M."/>
        </authorList>
    </citation>
    <scope>NUCLEOTIDE SEQUENCE [LARGE SCALE GENOMIC DNA]</scope>
    <source>
        <strain evidence="1">Alpha-2009</strain>
        <tissue evidence="1">Whole body</tissue>
    </source>
</reference>